<gene>
    <name evidence="1" type="ORF">AFERRI_600165</name>
</gene>
<reference evidence="1" key="1">
    <citation type="submission" date="2014-03" db="EMBL/GenBank/DDBJ databases">
        <authorList>
            <person name="Genoscope - CEA"/>
        </authorList>
    </citation>
    <scope>NUCLEOTIDE SEQUENCE [LARGE SCALE GENOMIC DNA]</scope>
    <source>
        <strain evidence="1">CF27</strain>
    </source>
</reference>
<dbReference type="EMBL" id="CCCS020000057">
    <property type="protein sequence ID" value="CDQ11939.1"/>
    <property type="molecule type" value="Genomic_DNA"/>
</dbReference>
<reference evidence="1" key="2">
    <citation type="submission" date="2014-07" db="EMBL/GenBank/DDBJ databases">
        <title>Initial genome analysis of the psychrotolerant acidophile Acidithiobacillus ferrivorans CF27: insights into iron and sulfur oxidation pathways and into biofilm formation.</title>
        <authorList>
            <person name="Talla E."/>
            <person name="Hedrich S."/>
            <person name="Mangenot S."/>
            <person name="Ji B."/>
            <person name="Johnson D.B."/>
            <person name="Barbe V."/>
            <person name="Bonnefoy V."/>
        </authorList>
    </citation>
    <scope>NUCLEOTIDE SEQUENCE [LARGE SCALE GENOMIC DNA]</scope>
    <source>
        <strain evidence="1">CF27</strain>
    </source>
</reference>
<dbReference type="AlphaFoldDB" id="A0A060UZT4"/>
<accession>A0A060UZT4</accession>
<sequence>MALLRHARYKEFAALLINELQAVKRAGEVHDGQDQRRPGLAGNAGRNAFALKVWMPWAGWR</sequence>
<organism evidence="1">
    <name type="scientific">Acidithiobacillus ferrivorans</name>
    <dbReference type="NCBI Taxonomy" id="160808"/>
    <lineage>
        <taxon>Bacteria</taxon>
        <taxon>Pseudomonadati</taxon>
        <taxon>Pseudomonadota</taxon>
        <taxon>Acidithiobacillia</taxon>
        <taxon>Acidithiobacillales</taxon>
        <taxon>Acidithiobacillaceae</taxon>
        <taxon>Acidithiobacillus</taxon>
    </lineage>
</organism>
<proteinExistence type="predicted"/>
<comment type="caution">
    <text evidence="1">The sequence shown here is derived from an EMBL/GenBank/DDBJ whole genome shotgun (WGS) entry which is preliminary data.</text>
</comment>
<evidence type="ECO:0000313" key="1">
    <source>
        <dbReference type="EMBL" id="CDQ11939.1"/>
    </source>
</evidence>
<protein>
    <submittedName>
        <fullName evidence="1">Uncharacterized protein</fullName>
    </submittedName>
</protein>
<name>A0A060UZT4_9PROT</name>